<evidence type="ECO:0000313" key="3">
    <source>
        <dbReference type="Proteomes" id="UP000828390"/>
    </source>
</evidence>
<organism evidence="2 3">
    <name type="scientific">Dreissena polymorpha</name>
    <name type="common">Zebra mussel</name>
    <name type="synonym">Mytilus polymorpha</name>
    <dbReference type="NCBI Taxonomy" id="45954"/>
    <lineage>
        <taxon>Eukaryota</taxon>
        <taxon>Metazoa</taxon>
        <taxon>Spiralia</taxon>
        <taxon>Lophotrochozoa</taxon>
        <taxon>Mollusca</taxon>
        <taxon>Bivalvia</taxon>
        <taxon>Autobranchia</taxon>
        <taxon>Heteroconchia</taxon>
        <taxon>Euheterodonta</taxon>
        <taxon>Imparidentia</taxon>
        <taxon>Neoheterodontei</taxon>
        <taxon>Myida</taxon>
        <taxon>Dreissenoidea</taxon>
        <taxon>Dreissenidae</taxon>
        <taxon>Dreissena</taxon>
    </lineage>
</organism>
<feature type="region of interest" description="Disordered" evidence="1">
    <location>
        <begin position="62"/>
        <end position="96"/>
    </location>
</feature>
<accession>A0A9D4EF89</accession>
<feature type="compositionally biased region" description="Basic and acidic residues" evidence="1">
    <location>
        <begin position="65"/>
        <end position="81"/>
    </location>
</feature>
<evidence type="ECO:0000256" key="1">
    <source>
        <dbReference type="SAM" id="MobiDB-lite"/>
    </source>
</evidence>
<comment type="caution">
    <text evidence="2">The sequence shown here is derived from an EMBL/GenBank/DDBJ whole genome shotgun (WGS) entry which is preliminary data.</text>
</comment>
<name>A0A9D4EF89_DREPO</name>
<feature type="compositionally biased region" description="Basic and acidic residues" evidence="1">
    <location>
        <begin position="1"/>
        <end position="11"/>
    </location>
</feature>
<proteinExistence type="predicted"/>
<dbReference type="EMBL" id="JAIWYP010000009">
    <property type="protein sequence ID" value="KAH3777536.1"/>
    <property type="molecule type" value="Genomic_DNA"/>
</dbReference>
<keyword evidence="3" id="KW-1185">Reference proteome</keyword>
<dbReference type="Proteomes" id="UP000828390">
    <property type="component" value="Unassembled WGS sequence"/>
</dbReference>
<dbReference type="AlphaFoldDB" id="A0A9D4EF89"/>
<feature type="region of interest" description="Disordered" evidence="1">
    <location>
        <begin position="1"/>
        <end position="34"/>
    </location>
</feature>
<protein>
    <submittedName>
        <fullName evidence="2">Uncharacterized protein</fullName>
    </submittedName>
</protein>
<reference evidence="2" key="2">
    <citation type="submission" date="2020-11" db="EMBL/GenBank/DDBJ databases">
        <authorList>
            <person name="McCartney M.A."/>
            <person name="Auch B."/>
            <person name="Kono T."/>
            <person name="Mallez S."/>
            <person name="Becker A."/>
            <person name="Gohl D.M."/>
            <person name="Silverstein K.A.T."/>
            <person name="Koren S."/>
            <person name="Bechman K.B."/>
            <person name="Herman A."/>
            <person name="Abrahante J.E."/>
            <person name="Garbe J."/>
        </authorList>
    </citation>
    <scope>NUCLEOTIDE SEQUENCE</scope>
    <source>
        <strain evidence="2">Duluth1</strain>
        <tissue evidence="2">Whole animal</tissue>
    </source>
</reference>
<reference evidence="2" key="1">
    <citation type="journal article" date="2019" name="bioRxiv">
        <title>The Genome of the Zebra Mussel, Dreissena polymorpha: A Resource for Invasive Species Research.</title>
        <authorList>
            <person name="McCartney M.A."/>
            <person name="Auch B."/>
            <person name="Kono T."/>
            <person name="Mallez S."/>
            <person name="Zhang Y."/>
            <person name="Obille A."/>
            <person name="Becker A."/>
            <person name="Abrahante J.E."/>
            <person name="Garbe J."/>
            <person name="Badalamenti J.P."/>
            <person name="Herman A."/>
            <person name="Mangelson H."/>
            <person name="Liachko I."/>
            <person name="Sullivan S."/>
            <person name="Sone E.D."/>
            <person name="Koren S."/>
            <person name="Silverstein K.A.T."/>
            <person name="Beckman K.B."/>
            <person name="Gohl D.M."/>
        </authorList>
    </citation>
    <scope>NUCLEOTIDE SEQUENCE</scope>
    <source>
        <strain evidence="2">Duluth1</strain>
        <tissue evidence="2">Whole animal</tissue>
    </source>
</reference>
<sequence>MCSRTVKDAHGQPRQVRLSPDPIRLSPDPIRQLHGPSRMVLSSRIVTDQHGSFEHPKTAVLASRGAKDISGRPKTYTDRHGATRWLHGSHAGASRI</sequence>
<gene>
    <name evidence="2" type="ORF">DPMN_178983</name>
</gene>
<evidence type="ECO:0000313" key="2">
    <source>
        <dbReference type="EMBL" id="KAH3777536.1"/>
    </source>
</evidence>